<feature type="compositionally biased region" description="Low complexity" evidence="1">
    <location>
        <begin position="268"/>
        <end position="289"/>
    </location>
</feature>
<dbReference type="InterPro" id="IPR029063">
    <property type="entry name" value="SAM-dependent_MTases_sf"/>
</dbReference>
<evidence type="ECO:0000256" key="1">
    <source>
        <dbReference type="SAM" id="MobiDB-lite"/>
    </source>
</evidence>
<dbReference type="Pfam" id="PF05050">
    <property type="entry name" value="Methyltransf_21"/>
    <property type="match status" value="1"/>
</dbReference>
<feature type="compositionally biased region" description="Basic and acidic residues" evidence="1">
    <location>
        <begin position="290"/>
        <end position="302"/>
    </location>
</feature>
<dbReference type="GO" id="GO:0032259">
    <property type="term" value="P:methylation"/>
    <property type="evidence" value="ECO:0007669"/>
    <property type="project" value="UniProtKB-KW"/>
</dbReference>
<dbReference type="PANTHER" id="PTHR12526">
    <property type="entry name" value="GLYCOSYLTRANSFERASE"/>
    <property type="match status" value="1"/>
</dbReference>
<name>A0ABU9BQ19_9BURK</name>
<dbReference type="InterPro" id="IPR006342">
    <property type="entry name" value="FkbM_mtfrase"/>
</dbReference>
<dbReference type="SUPFAM" id="SSF53756">
    <property type="entry name" value="UDP-Glycosyltransferase/glycogen phosphorylase"/>
    <property type="match status" value="2"/>
</dbReference>
<dbReference type="NCBIfam" id="TIGR01444">
    <property type="entry name" value="fkbM_fam"/>
    <property type="match status" value="1"/>
</dbReference>
<dbReference type="RefSeq" id="WP_341426248.1">
    <property type="nucleotide sequence ID" value="NZ_JBBUTG010000007.1"/>
</dbReference>
<dbReference type="GO" id="GO:0008168">
    <property type="term" value="F:methyltransferase activity"/>
    <property type="evidence" value="ECO:0007669"/>
    <property type="project" value="UniProtKB-KW"/>
</dbReference>
<evidence type="ECO:0000259" key="2">
    <source>
        <dbReference type="Pfam" id="PF05050"/>
    </source>
</evidence>
<accession>A0ABU9BQ19</accession>
<evidence type="ECO:0000259" key="3">
    <source>
        <dbReference type="Pfam" id="PF13524"/>
    </source>
</evidence>
<comment type="caution">
    <text evidence="4">The sequence shown here is derived from an EMBL/GenBank/DDBJ whole genome shotgun (WGS) entry which is preliminary data.</text>
</comment>
<keyword evidence="4" id="KW-0808">Transferase</keyword>
<dbReference type="Pfam" id="PF13692">
    <property type="entry name" value="Glyco_trans_1_4"/>
    <property type="match status" value="1"/>
</dbReference>
<feature type="region of interest" description="Disordered" evidence="1">
    <location>
        <begin position="268"/>
        <end position="302"/>
    </location>
</feature>
<feature type="domain" description="Methyltransferase FkbM" evidence="2">
    <location>
        <begin position="13"/>
        <end position="161"/>
    </location>
</feature>
<dbReference type="Gene3D" id="3.40.50.2000">
    <property type="entry name" value="Glycogen Phosphorylase B"/>
    <property type="match status" value="3"/>
</dbReference>
<gene>
    <name evidence="4" type="ORF">AACH06_13560</name>
</gene>
<evidence type="ECO:0000313" key="5">
    <source>
        <dbReference type="Proteomes" id="UP001371218"/>
    </source>
</evidence>
<feature type="domain" description="Spore protein YkvP/CgeB glycosyl transferase-like" evidence="3">
    <location>
        <begin position="1677"/>
        <end position="1826"/>
    </location>
</feature>
<dbReference type="Pfam" id="PF13524">
    <property type="entry name" value="Glyco_trans_1_2"/>
    <property type="match status" value="1"/>
</dbReference>
<dbReference type="SUPFAM" id="SSF53335">
    <property type="entry name" value="S-adenosyl-L-methionine-dependent methyltransferases"/>
    <property type="match status" value="1"/>
</dbReference>
<dbReference type="EMBL" id="JBBUTG010000007">
    <property type="protein sequence ID" value="MEK8031849.1"/>
    <property type="molecule type" value="Genomic_DNA"/>
</dbReference>
<protein>
    <submittedName>
        <fullName evidence="4">FkbM family methyltransferase</fullName>
    </submittedName>
</protein>
<dbReference type="Gene3D" id="3.40.50.150">
    <property type="entry name" value="Vaccinia Virus protein VP39"/>
    <property type="match status" value="1"/>
</dbReference>
<keyword evidence="5" id="KW-1185">Reference proteome</keyword>
<reference evidence="4 5" key="1">
    <citation type="submission" date="2024-04" db="EMBL/GenBank/DDBJ databases">
        <title>Novel species of the genus Ideonella isolated from streams.</title>
        <authorList>
            <person name="Lu H."/>
        </authorList>
    </citation>
    <scope>NUCLEOTIDE SEQUENCE [LARGE SCALE GENOMIC DNA]</scope>
    <source>
        <strain evidence="4 5">DXS29W</strain>
    </source>
</reference>
<evidence type="ECO:0000313" key="4">
    <source>
        <dbReference type="EMBL" id="MEK8031849.1"/>
    </source>
</evidence>
<dbReference type="Proteomes" id="UP001371218">
    <property type="component" value="Unassembled WGS sequence"/>
</dbReference>
<sequence>MAARLATGDVVIDVGANVGNHCIYLAAVAGCRVEAFEPNEALCEAIRASAALAQPALPVTVHCLALGQSSSTASFEADKPDNLGAQSLAIGAGTIQVARLDDLQVAHPVRAMKIDVEGMEIDVLEGAAGLIATDRPMLYIECISDKAFRQVTRWLEARRYVCWETFNATPTHLFRPIESVDIDERLARMQAKAFHETYRTGLLLTSVRSRLTTAQEAERKARDELLKLEVTHAAVVATHHNDLRQLEVARVAAQQALVERDAARAQRGAAQAERDAAQQARDAAKAASDAARRDRDGACAERDRALAERELARQESDKAREALSQARAAEAGAKRLHLQTLAERDAGQAVLKRLAGELQQHRDRSKRLVDDQRRLKKLLKERGAVEEELRNVRGSIRFRLGSALVDAVQSPAALMRLPLALWRIGKDRRQPIQDPVGTAPVAVAAQAPVTSPILVRCKKRPTWRPDADASNLRIAALASEQTGRDFAPDCTWIPVTLDTAALSTLGADLLLIEAEQLSSLESGDPMFHRLLDQADDSGLATALWCEAGPQSDPRISEWASRVDLVLAQDLDNMEILRRSLPGIRVIPWPRGVQLRHDNPYLADQGLAPSTDEQTVQLGKLAGASAGSVDIVDAQSQSNLPLLLLRRLARGQLPVATFARALQLCFGELAISSDSPQQRQRAAEQRGASPIGHAGYAQLALRKLAQEHTISHRLEALVRAFNPKCNQLSAPRVAVIANVSSTEEAQQVLAAVRRQSLQPQGVYLLPKPPLAAPAQLTDARTHWVADVAALVDRLESVDLVSVMDPRDGYGAEYLADLTIAARFGQAQAYAKIGPAWRRIESAPARTCMMPVAVARRLLASASGPLGDLVVDGCEVASTDGFDYRLDAVAHAAPAVEPSQHGVWPGVPWHTIEQATLPSNGSDAEMLDPSPGLSFEAVQWAAWVPAVQPVGVSLQLNGDVVEFEARLDAGVVEYVYLDRQFSPAELKAGRGTLMSLVASVSGDVRTVMVFYGANGKKISHLMRAVGATGELQVPPGTAYAKLALRFQKTASGRLGRLVLADPRLPPRWHVASAGHLLVGKQYPSYDDLYRFGFVHSRVRGYRRAGTRVDVFRLTQDARGLFREFEGVAVSEGDSARLDQAIDRGGYRTVLVHYMDRTMWRELQRHLDHVRVVIWVHGAEIQPWWRRAMNHETDAQRDQARKSSDERLAMWRDVVSCDHPNLQLVFVSSKQAGEAFSDLGVAPNPCRYHVISNFIDGELFSYRPKTAELRRQILSIRPYASAVYANDLMVAAIERLSTHPVFPSLHFRVIGDGVLFEDTVAPLAAFPNVTVERRFLNQHEIARLHRDYGIFLVPSRMDTQGVSRDEAMASGLVPVTTRIAAIPEFVNERCGVLTEPEDPQALADAILSLQDDPARYLRMSEAAANAVRSRSGREQTIDRELALICGVPSEMGGQVKMPAQRVVVYGDLNLNIMDGSAIWAASLSETLASMPDVGVTLLLKARIHRTQVISRLLDLAPKVRFVEPDTEDRNAVMNVAAAVAKLSSLDDQGRFNAFVLRGFELCSAAAAQSRFAGRLWAYLTDIPQTDGALDEASWQRVAAILSACRYLLCQTPQFQQFVLRHWPEAEGKTILLPPMIPPRAASSVRPARGTVFKVGYAGKFAPRWGIRDMFAAFTTLREGLPSAELHVYGDKIHHSKEEPGFRDDIRRLLETTPGLTWHGAVDRDALLRAIPSMNACWAFRDPTFEAATHELSTKVLEYASASVPTVLARSAVNESVLGADYPLFADDVDHAARLLRRLNDDPDFAAAIAERLERVADNYSFEAVGRHLMDQGILT</sequence>
<organism evidence="4 5">
    <name type="scientific">Ideonella lacteola</name>
    <dbReference type="NCBI Taxonomy" id="2984193"/>
    <lineage>
        <taxon>Bacteria</taxon>
        <taxon>Pseudomonadati</taxon>
        <taxon>Pseudomonadota</taxon>
        <taxon>Betaproteobacteria</taxon>
        <taxon>Burkholderiales</taxon>
        <taxon>Sphaerotilaceae</taxon>
        <taxon>Ideonella</taxon>
    </lineage>
</organism>
<dbReference type="CDD" id="cd03801">
    <property type="entry name" value="GT4_PimA-like"/>
    <property type="match status" value="1"/>
</dbReference>
<keyword evidence="4" id="KW-0489">Methyltransferase</keyword>
<dbReference type="InterPro" id="IPR055259">
    <property type="entry name" value="YkvP/CgeB_Glyco_trans-like"/>
</dbReference>
<proteinExistence type="predicted"/>
<dbReference type="PROSITE" id="PS51257">
    <property type="entry name" value="PROKAR_LIPOPROTEIN"/>
    <property type="match status" value="1"/>
</dbReference>